<evidence type="ECO:0000313" key="3">
    <source>
        <dbReference type="Proteomes" id="UP000631114"/>
    </source>
</evidence>
<dbReference type="OrthoDB" id="1858978at2759"/>
<dbReference type="PROSITE" id="PS52045">
    <property type="entry name" value="NEPROSIN_PEP_CD"/>
    <property type="match status" value="1"/>
</dbReference>
<proteinExistence type="predicted"/>
<organism evidence="2 3">
    <name type="scientific">Coptis chinensis</name>
    <dbReference type="NCBI Taxonomy" id="261450"/>
    <lineage>
        <taxon>Eukaryota</taxon>
        <taxon>Viridiplantae</taxon>
        <taxon>Streptophyta</taxon>
        <taxon>Embryophyta</taxon>
        <taxon>Tracheophyta</taxon>
        <taxon>Spermatophyta</taxon>
        <taxon>Magnoliopsida</taxon>
        <taxon>Ranunculales</taxon>
        <taxon>Ranunculaceae</taxon>
        <taxon>Coptidoideae</taxon>
        <taxon>Coptis</taxon>
    </lineage>
</organism>
<dbReference type="PANTHER" id="PTHR31589:SF233">
    <property type="entry name" value="PROTEIN, PUTATIVE (DUF239)-RELATED"/>
    <property type="match status" value="1"/>
</dbReference>
<dbReference type="Gene3D" id="3.90.1320.10">
    <property type="entry name" value="Outer-capsid protein sigma 3, large lobe"/>
    <property type="match status" value="1"/>
</dbReference>
<keyword evidence="3" id="KW-1185">Reference proteome</keyword>
<gene>
    <name evidence="2" type="ORF">IFM89_005657</name>
</gene>
<dbReference type="AlphaFoldDB" id="A0A835LCU0"/>
<dbReference type="Proteomes" id="UP000631114">
    <property type="component" value="Unassembled WGS sequence"/>
</dbReference>
<dbReference type="EMBL" id="JADFTS010000009">
    <property type="protein sequence ID" value="KAF9587782.1"/>
    <property type="molecule type" value="Genomic_DNA"/>
</dbReference>
<name>A0A835LCU0_9MAGN</name>
<dbReference type="InterPro" id="IPR004314">
    <property type="entry name" value="Neprosin"/>
</dbReference>
<accession>A0A835LCU0</accession>
<comment type="caution">
    <text evidence="2">The sequence shown here is derived from an EMBL/GenBank/DDBJ whole genome shotgun (WGS) entry which is preliminary data.</text>
</comment>
<dbReference type="Pfam" id="PF03080">
    <property type="entry name" value="Neprosin"/>
    <property type="match status" value="1"/>
</dbReference>
<sequence length="250" mass="27870">MLKTTAKRINGAQAMMNTLSPIVKPGQSSWSLIWYENGELATGEYDYIIAGWTVAPALNRYHDYKTRFITYWSTISNHQVRGGCYNVLCPGFVQVDSNYPLDQVFSNISVYNGPQFFAQVAIFQDPVTNNIWLTLNSRAIGYWPSAILPHLVGGANYVAWGGLAIASSDGISPPMGFGVIPYAWDYKHAGIFKYVQVFDTDHQWTVPYGNWDKYEDNSKCYSVFLGYLTQGNADEGWPFTYGGPGGECGV</sequence>
<evidence type="ECO:0000313" key="2">
    <source>
        <dbReference type="EMBL" id="KAF9587782.1"/>
    </source>
</evidence>
<dbReference type="PANTHER" id="PTHR31589">
    <property type="entry name" value="PROTEIN, PUTATIVE (DUF239)-RELATED-RELATED"/>
    <property type="match status" value="1"/>
</dbReference>
<dbReference type="InterPro" id="IPR053168">
    <property type="entry name" value="Glutamic_endopeptidase"/>
</dbReference>
<protein>
    <recommendedName>
        <fullName evidence="1">Neprosin PEP catalytic domain-containing protein</fullName>
    </recommendedName>
</protein>
<evidence type="ECO:0000259" key="1">
    <source>
        <dbReference type="PROSITE" id="PS52045"/>
    </source>
</evidence>
<feature type="domain" description="Neprosin PEP catalytic" evidence="1">
    <location>
        <begin position="1"/>
        <end position="249"/>
    </location>
</feature>
<reference evidence="2 3" key="1">
    <citation type="submission" date="2020-10" db="EMBL/GenBank/DDBJ databases">
        <title>The Coptis chinensis genome and diversification of protoberbering-type alkaloids.</title>
        <authorList>
            <person name="Wang B."/>
            <person name="Shu S."/>
            <person name="Song C."/>
            <person name="Liu Y."/>
        </authorList>
    </citation>
    <scope>NUCLEOTIDE SEQUENCE [LARGE SCALE GENOMIC DNA]</scope>
    <source>
        <strain evidence="2">HL-2020</strain>
        <tissue evidence="2">Leaf</tissue>
    </source>
</reference>